<accession>A0A917BF15</accession>
<keyword evidence="9" id="KW-1185">Reference proteome</keyword>
<reference evidence="8" key="1">
    <citation type="journal article" date="2014" name="Int. J. Syst. Evol. Microbiol.">
        <title>Complete genome sequence of Corynebacterium casei LMG S-19264T (=DSM 44701T), isolated from a smear-ripened cheese.</title>
        <authorList>
            <consortium name="US DOE Joint Genome Institute (JGI-PGF)"/>
            <person name="Walter F."/>
            <person name="Albersmeier A."/>
            <person name="Kalinowski J."/>
            <person name="Ruckert C."/>
        </authorList>
    </citation>
    <scope>NUCLEOTIDE SEQUENCE</scope>
    <source>
        <strain evidence="8">CGMCC 1.16067</strain>
    </source>
</reference>
<dbReference type="PANTHER" id="PTHR42718">
    <property type="entry name" value="MAJOR FACILITATOR SUPERFAMILY MULTIDRUG TRANSPORTER MFSC"/>
    <property type="match status" value="1"/>
</dbReference>
<protein>
    <submittedName>
        <fullName evidence="8">MFS transporter</fullName>
    </submittedName>
</protein>
<evidence type="ECO:0000256" key="4">
    <source>
        <dbReference type="ARBA" id="ARBA00022989"/>
    </source>
</evidence>
<dbReference type="Proteomes" id="UP000649179">
    <property type="component" value="Unassembled WGS sequence"/>
</dbReference>
<dbReference type="Gene3D" id="1.20.1720.10">
    <property type="entry name" value="Multidrug resistance protein D"/>
    <property type="match status" value="1"/>
</dbReference>
<evidence type="ECO:0000313" key="9">
    <source>
        <dbReference type="Proteomes" id="UP000649179"/>
    </source>
</evidence>
<evidence type="ECO:0000256" key="2">
    <source>
        <dbReference type="ARBA" id="ARBA00022448"/>
    </source>
</evidence>
<feature type="transmembrane region" description="Helical" evidence="6">
    <location>
        <begin position="210"/>
        <end position="227"/>
    </location>
</feature>
<feature type="transmembrane region" description="Helical" evidence="6">
    <location>
        <begin position="396"/>
        <end position="416"/>
    </location>
</feature>
<dbReference type="PANTHER" id="PTHR42718:SF9">
    <property type="entry name" value="MAJOR FACILITATOR SUPERFAMILY MULTIDRUG TRANSPORTER MFSC"/>
    <property type="match status" value="1"/>
</dbReference>
<gene>
    <name evidence="8" type="ORF">GCM10011519_12650</name>
</gene>
<dbReference type="PROSITE" id="PS50850">
    <property type="entry name" value="MFS"/>
    <property type="match status" value="1"/>
</dbReference>
<keyword evidence="3 6" id="KW-0812">Transmembrane</keyword>
<feature type="transmembrane region" description="Helical" evidence="6">
    <location>
        <begin position="80"/>
        <end position="99"/>
    </location>
</feature>
<sequence>MSGTDARSRFDRRLLPVMVLGAVLNPINSSIVAVALVPIGRALDAPASQTAWLVSGLYLATSIGQPVVGRLVDVLGPRRLSLAGAVLIGLGGLIGTLAPNLPVLVVARVVLGLGTCAGYPAAMYLIRSEARRTGEESPQSVLTVLAVSSQTIAVVGPTLGGLLIGVGGWRATFAVNLPLAVVTFVLAWLRMPRGTITPPTAARPSYDLPGVALFSGTLIALLLFLMEPSLDDTWLLLLTVVLAVLFAVRELRASDPFLDVRVLGHSPALLATYLRQLLTGITAYSVLYGVTQWLQDGRGLSPSQAGALLLPLSGTALVVSALTGRRAEIRAKLVVGACAQLLGSMLLLLLDGATPVWFLVVLIVVFGVPQGLLNLGNQNAVYHQAEASRIASSAGLLRTGMYLGAIASSAAAGAFFGPSADTPGLHQLAWFLVVVSGLMTLLTLADRSLRAVGVRHDES</sequence>
<feature type="transmembrane region" description="Helical" evidence="6">
    <location>
        <begin position="233"/>
        <end position="251"/>
    </location>
</feature>
<dbReference type="InterPro" id="IPR036259">
    <property type="entry name" value="MFS_trans_sf"/>
</dbReference>
<proteinExistence type="predicted"/>
<keyword evidence="5 6" id="KW-0472">Membrane</keyword>
<dbReference type="GO" id="GO:0022857">
    <property type="term" value="F:transmembrane transporter activity"/>
    <property type="evidence" value="ECO:0007669"/>
    <property type="project" value="InterPro"/>
</dbReference>
<dbReference type="InterPro" id="IPR011701">
    <property type="entry name" value="MFS"/>
</dbReference>
<evidence type="ECO:0000313" key="8">
    <source>
        <dbReference type="EMBL" id="GGF40417.1"/>
    </source>
</evidence>
<dbReference type="Pfam" id="PF07690">
    <property type="entry name" value="MFS_1"/>
    <property type="match status" value="1"/>
</dbReference>
<evidence type="ECO:0000256" key="1">
    <source>
        <dbReference type="ARBA" id="ARBA00004651"/>
    </source>
</evidence>
<reference evidence="8" key="2">
    <citation type="submission" date="2020-09" db="EMBL/GenBank/DDBJ databases">
        <authorList>
            <person name="Sun Q."/>
            <person name="Zhou Y."/>
        </authorList>
    </citation>
    <scope>NUCLEOTIDE SEQUENCE</scope>
    <source>
        <strain evidence="8">CGMCC 1.16067</strain>
    </source>
</reference>
<dbReference type="SUPFAM" id="SSF103473">
    <property type="entry name" value="MFS general substrate transporter"/>
    <property type="match status" value="1"/>
</dbReference>
<evidence type="ECO:0000256" key="6">
    <source>
        <dbReference type="SAM" id="Phobius"/>
    </source>
</evidence>
<name>A0A917BF15_9ACTN</name>
<organism evidence="8 9">
    <name type="scientific">Marmoricola endophyticus</name>
    <dbReference type="NCBI Taxonomy" id="2040280"/>
    <lineage>
        <taxon>Bacteria</taxon>
        <taxon>Bacillati</taxon>
        <taxon>Actinomycetota</taxon>
        <taxon>Actinomycetes</taxon>
        <taxon>Propionibacteriales</taxon>
        <taxon>Nocardioidaceae</taxon>
        <taxon>Marmoricola</taxon>
    </lineage>
</organism>
<dbReference type="Gene3D" id="1.20.1250.20">
    <property type="entry name" value="MFS general substrate transporter like domains"/>
    <property type="match status" value="1"/>
</dbReference>
<comment type="subcellular location">
    <subcellularLocation>
        <location evidence="1">Cell membrane</location>
        <topology evidence="1">Multi-pass membrane protein</topology>
    </subcellularLocation>
</comment>
<feature type="transmembrane region" description="Helical" evidence="6">
    <location>
        <begin position="331"/>
        <end position="350"/>
    </location>
</feature>
<comment type="caution">
    <text evidence="8">The sequence shown here is derived from an EMBL/GenBank/DDBJ whole genome shotgun (WGS) entry which is preliminary data.</text>
</comment>
<feature type="transmembrane region" description="Helical" evidence="6">
    <location>
        <begin position="272"/>
        <end position="294"/>
    </location>
</feature>
<feature type="transmembrane region" description="Helical" evidence="6">
    <location>
        <begin position="105"/>
        <end position="126"/>
    </location>
</feature>
<dbReference type="EMBL" id="BMKQ01000001">
    <property type="protein sequence ID" value="GGF40417.1"/>
    <property type="molecule type" value="Genomic_DNA"/>
</dbReference>
<feature type="transmembrane region" description="Helical" evidence="6">
    <location>
        <begin position="306"/>
        <end position="324"/>
    </location>
</feature>
<evidence type="ECO:0000256" key="5">
    <source>
        <dbReference type="ARBA" id="ARBA00023136"/>
    </source>
</evidence>
<feature type="domain" description="Major facilitator superfamily (MFS) profile" evidence="7">
    <location>
        <begin position="14"/>
        <end position="448"/>
    </location>
</feature>
<feature type="transmembrane region" description="Helical" evidence="6">
    <location>
        <begin position="428"/>
        <end position="445"/>
    </location>
</feature>
<feature type="transmembrane region" description="Helical" evidence="6">
    <location>
        <begin position="171"/>
        <end position="189"/>
    </location>
</feature>
<dbReference type="InterPro" id="IPR020846">
    <property type="entry name" value="MFS_dom"/>
</dbReference>
<feature type="transmembrane region" description="Helical" evidence="6">
    <location>
        <begin position="14"/>
        <end position="39"/>
    </location>
</feature>
<keyword evidence="2" id="KW-0813">Transport</keyword>
<feature type="transmembrane region" description="Helical" evidence="6">
    <location>
        <begin position="51"/>
        <end position="68"/>
    </location>
</feature>
<dbReference type="RefSeq" id="WP_229660655.1">
    <property type="nucleotide sequence ID" value="NZ_BMKQ01000001.1"/>
</dbReference>
<evidence type="ECO:0000256" key="3">
    <source>
        <dbReference type="ARBA" id="ARBA00022692"/>
    </source>
</evidence>
<dbReference type="GO" id="GO:0005886">
    <property type="term" value="C:plasma membrane"/>
    <property type="evidence" value="ECO:0007669"/>
    <property type="project" value="UniProtKB-SubCell"/>
</dbReference>
<evidence type="ECO:0000259" key="7">
    <source>
        <dbReference type="PROSITE" id="PS50850"/>
    </source>
</evidence>
<feature type="transmembrane region" description="Helical" evidence="6">
    <location>
        <begin position="141"/>
        <end position="165"/>
    </location>
</feature>
<dbReference type="AlphaFoldDB" id="A0A917BF15"/>
<keyword evidence="4 6" id="KW-1133">Transmembrane helix</keyword>
<feature type="transmembrane region" description="Helical" evidence="6">
    <location>
        <begin position="356"/>
        <end position="375"/>
    </location>
</feature>